<comment type="similarity">
    <text evidence="1 6">Belongs to the peptidase S14 family.</text>
</comment>
<dbReference type="PANTHER" id="PTHR10381">
    <property type="entry name" value="ATP-DEPENDENT CLP PROTEASE PROTEOLYTIC SUBUNIT"/>
    <property type="match status" value="1"/>
</dbReference>
<evidence type="ECO:0000256" key="2">
    <source>
        <dbReference type="ARBA" id="ARBA00022490"/>
    </source>
</evidence>
<protein>
    <recommendedName>
        <fullName evidence="6">ATP-dependent Clp protease proteolytic subunit</fullName>
    </recommendedName>
</protein>
<accession>B0NAT0</accession>
<reference evidence="8 9" key="1">
    <citation type="journal article" date="2019" name="Appl. Environ. Microbiol.">
        <title>Clostridium scindens ATCC 35704: integration of nutritional requirements, the complete genome sequence, and global transcriptional responses to bile acids.</title>
        <authorList>
            <person name="Devendran S."/>
            <person name="Shrestha R."/>
            <person name="Alves J.M.P."/>
            <person name="Wolf P.G."/>
            <person name="Ly L."/>
            <person name="Hernandez A.G."/>
            <person name="Mendez-Garcia C."/>
            <person name="Inboden A."/>
            <person name="Wiley J."/>
            <person name="Paul O."/>
            <person name="Allen A."/>
            <person name="Springer E."/>
            <person name="Wright C.L."/>
            <person name="Fields C.J."/>
            <person name="Daniel S.L."/>
            <person name="Ridlon J.M."/>
        </authorList>
    </citation>
    <scope>NUCLEOTIDE SEQUENCE [LARGE SCALE GENOMIC DNA]</scope>
    <source>
        <strain evidence="8 9">ATCC 35704</strain>
    </source>
</reference>
<sequence length="251" mass="27895">MAIIKGFTFKNLTETSAELYFYGDIVSDWWGAWQDEDQYPDAIKNFLSEQEGKDLNVYVNSGGGSVFAGIAIYNMLKRHAAKNNVKVFVDGLAGSIASVLAFAGSEAPEIPSNAFLMIHNPWSYCEGNSADMRKMADDLDQIKTGILNVYAEHLKEGVTIDQISALMDAETWLNGQQAAEYFDIKTTEPKEYAAAVGDYITKAKCKNVPEKLKAKKPDPGPENRQQETDKAAEEKRNEIRNLTIKAFMEGE</sequence>
<keyword evidence="3 8" id="KW-0645">Protease</keyword>
<evidence type="ECO:0000256" key="3">
    <source>
        <dbReference type="ARBA" id="ARBA00022670"/>
    </source>
</evidence>
<dbReference type="Pfam" id="PF00574">
    <property type="entry name" value="CLP_protease"/>
    <property type="match status" value="1"/>
</dbReference>
<dbReference type="PANTHER" id="PTHR10381:SF70">
    <property type="entry name" value="ATP-DEPENDENT CLP PROTEASE PROTEOLYTIC SUBUNIT"/>
    <property type="match status" value="1"/>
</dbReference>
<evidence type="ECO:0000256" key="6">
    <source>
        <dbReference type="RuleBase" id="RU003567"/>
    </source>
</evidence>
<organism evidence="8 9">
    <name type="scientific">Clostridium scindens (strain ATCC 35704 / DSM 5676 / VPI 13733 / 19)</name>
    <dbReference type="NCBI Taxonomy" id="411468"/>
    <lineage>
        <taxon>Bacteria</taxon>
        <taxon>Bacillati</taxon>
        <taxon>Bacillota</taxon>
        <taxon>Clostridia</taxon>
        <taxon>Lachnospirales</taxon>
        <taxon>Lachnospiraceae</taxon>
    </lineage>
</organism>
<dbReference type="Proteomes" id="UP000289664">
    <property type="component" value="Chromosome"/>
</dbReference>
<dbReference type="GO" id="GO:0004252">
    <property type="term" value="F:serine-type endopeptidase activity"/>
    <property type="evidence" value="ECO:0007669"/>
    <property type="project" value="InterPro"/>
</dbReference>
<dbReference type="GO" id="GO:0051117">
    <property type="term" value="F:ATPase binding"/>
    <property type="evidence" value="ECO:0007669"/>
    <property type="project" value="TreeGrafter"/>
</dbReference>
<dbReference type="eggNOG" id="COG0740">
    <property type="taxonomic scope" value="Bacteria"/>
</dbReference>
<feature type="region of interest" description="Disordered" evidence="7">
    <location>
        <begin position="210"/>
        <end position="243"/>
    </location>
</feature>
<dbReference type="AlphaFoldDB" id="B0NAT0"/>
<feature type="compositionally biased region" description="Basic and acidic residues" evidence="7">
    <location>
        <begin position="210"/>
        <end position="239"/>
    </location>
</feature>
<evidence type="ECO:0000313" key="9">
    <source>
        <dbReference type="Proteomes" id="UP000289664"/>
    </source>
</evidence>
<dbReference type="KEGG" id="csci:HDCHBGLK_02993"/>
<dbReference type="Gene3D" id="3.90.226.10">
    <property type="entry name" value="2-enoyl-CoA Hydratase, Chain A, domain 1"/>
    <property type="match status" value="1"/>
</dbReference>
<dbReference type="STRING" id="411468.CLOSCI_00549"/>
<evidence type="ECO:0000256" key="4">
    <source>
        <dbReference type="ARBA" id="ARBA00022801"/>
    </source>
</evidence>
<dbReference type="NCBIfam" id="NF045542">
    <property type="entry name" value="Clp_rel_HeadMat"/>
    <property type="match status" value="1"/>
</dbReference>
<dbReference type="CDD" id="cd07016">
    <property type="entry name" value="S14_ClpP_1"/>
    <property type="match status" value="1"/>
</dbReference>
<dbReference type="GO" id="GO:0009368">
    <property type="term" value="C:endopeptidase Clp complex"/>
    <property type="evidence" value="ECO:0007669"/>
    <property type="project" value="TreeGrafter"/>
</dbReference>
<dbReference type="InterPro" id="IPR001907">
    <property type="entry name" value="ClpP"/>
</dbReference>
<gene>
    <name evidence="8" type="primary">clpP1_2</name>
    <name evidence="8" type="ORF">HDCHBGLK_02993</name>
</gene>
<dbReference type="InterPro" id="IPR029045">
    <property type="entry name" value="ClpP/crotonase-like_dom_sf"/>
</dbReference>
<name>B0NAT0_CLOS5</name>
<proteinExistence type="inferred from homology"/>
<dbReference type="EMBL" id="CP036170">
    <property type="protein sequence ID" value="QBF75582.1"/>
    <property type="molecule type" value="Genomic_DNA"/>
</dbReference>
<evidence type="ECO:0000256" key="5">
    <source>
        <dbReference type="ARBA" id="ARBA00022825"/>
    </source>
</evidence>
<keyword evidence="2" id="KW-0963">Cytoplasm</keyword>
<dbReference type="GO" id="GO:0006515">
    <property type="term" value="P:protein quality control for misfolded or incompletely synthesized proteins"/>
    <property type="evidence" value="ECO:0007669"/>
    <property type="project" value="TreeGrafter"/>
</dbReference>
<dbReference type="GO" id="GO:0004176">
    <property type="term" value="F:ATP-dependent peptidase activity"/>
    <property type="evidence" value="ECO:0007669"/>
    <property type="project" value="InterPro"/>
</dbReference>
<dbReference type="OrthoDB" id="9806592at2"/>
<dbReference type="GeneID" id="62697179"/>
<dbReference type="SUPFAM" id="SSF52096">
    <property type="entry name" value="ClpP/crotonase"/>
    <property type="match status" value="1"/>
</dbReference>
<evidence type="ECO:0000256" key="7">
    <source>
        <dbReference type="SAM" id="MobiDB-lite"/>
    </source>
</evidence>
<keyword evidence="9" id="KW-1185">Reference proteome</keyword>
<dbReference type="RefSeq" id="WP_004606100.1">
    <property type="nucleotide sequence ID" value="NZ_CP036170.1"/>
</dbReference>
<evidence type="ECO:0000313" key="8">
    <source>
        <dbReference type="EMBL" id="QBF75582.1"/>
    </source>
</evidence>
<dbReference type="InterPro" id="IPR023562">
    <property type="entry name" value="ClpP/TepA"/>
</dbReference>
<evidence type="ECO:0000256" key="1">
    <source>
        <dbReference type="ARBA" id="ARBA00007039"/>
    </source>
</evidence>
<dbReference type="HOGENOM" id="CLU_052762_1_0_9"/>
<dbReference type="PRINTS" id="PR00127">
    <property type="entry name" value="CLPPROTEASEP"/>
</dbReference>
<keyword evidence="5" id="KW-0720">Serine protease</keyword>
<keyword evidence="4 8" id="KW-0378">Hydrolase</keyword>